<protein>
    <submittedName>
        <fullName evidence="1">Uncharacterized protein</fullName>
    </submittedName>
</protein>
<evidence type="ECO:0000313" key="6">
    <source>
        <dbReference type="EMBL" id="TDX38554.1"/>
    </source>
</evidence>
<evidence type="ECO:0000313" key="10">
    <source>
        <dbReference type="Proteomes" id="UP000295472"/>
    </source>
</evidence>
<dbReference type="Proteomes" id="UP000295472">
    <property type="component" value="Unassembled WGS sequence"/>
</dbReference>
<dbReference type="Proteomes" id="UP000198612">
    <property type="component" value="Unassembled WGS sequence"/>
</dbReference>
<proteinExistence type="predicted"/>
<evidence type="ECO:0000313" key="2">
    <source>
        <dbReference type="EMBL" id="SDF77829.1"/>
    </source>
</evidence>
<organism evidence="1 12">
    <name type="scientific">Halanaerobium congolense</name>
    <dbReference type="NCBI Taxonomy" id="54121"/>
    <lineage>
        <taxon>Bacteria</taxon>
        <taxon>Bacillati</taxon>
        <taxon>Bacillota</taxon>
        <taxon>Clostridia</taxon>
        <taxon>Halanaerobiales</taxon>
        <taxon>Halanaerobiaceae</taxon>
        <taxon>Halanaerobium</taxon>
    </lineage>
</organism>
<evidence type="ECO:0000313" key="9">
    <source>
        <dbReference type="Proteomes" id="UP000199519"/>
    </source>
</evidence>
<evidence type="ECO:0000313" key="8">
    <source>
        <dbReference type="Proteomes" id="UP000198945"/>
    </source>
</evidence>
<evidence type="ECO:0000313" key="4">
    <source>
        <dbReference type="EMBL" id="SET08431.1"/>
    </source>
</evidence>
<keyword evidence="9" id="KW-1185">Reference proteome</keyword>
<dbReference type="RefSeq" id="WP_089717106.1">
    <property type="nucleotide sequence ID" value="NZ_FMYT01000027.1"/>
</dbReference>
<reference evidence="3 8" key="2">
    <citation type="submission" date="2016-10" db="EMBL/GenBank/DDBJ databases">
        <authorList>
            <person name="de Groot N.N."/>
        </authorList>
    </citation>
    <scope>NUCLEOTIDE SEQUENCE [LARGE SCALE GENOMIC DNA]</scope>
    <source>
        <strain evidence="3 8">WG7</strain>
    </source>
</reference>
<evidence type="ECO:0000313" key="5">
    <source>
        <dbReference type="EMBL" id="TDS34753.1"/>
    </source>
</evidence>
<reference evidence="6 10" key="4">
    <citation type="submission" date="2019-03" db="EMBL/GenBank/DDBJ databases">
        <title>Subsurface microbial communities from deep shales in Ohio and West Virginia, USA.</title>
        <authorList>
            <person name="Wrighton K."/>
        </authorList>
    </citation>
    <scope>NUCLEOTIDE SEQUENCE [LARGE SCALE GENOMIC DNA]</scope>
    <source>
        <strain evidence="6 10">DSMZ 11287</strain>
    </source>
</reference>
<dbReference type="Proteomes" id="UP000198945">
    <property type="component" value="Unassembled WGS sequence"/>
</dbReference>
<evidence type="ECO:0000313" key="12">
    <source>
        <dbReference type="Proteomes" id="UP000324896"/>
    </source>
</evidence>
<accession>A0A1G6S246</accession>
<gene>
    <name evidence="5" type="ORF">BY453_102190</name>
    <name evidence="6" type="ORF">C7954_1342</name>
    <name evidence="1" type="ORF">SAMN04488597_12710</name>
    <name evidence="2" type="ORF">SAMN04488598_12418</name>
    <name evidence="4" type="ORF">SAMN04515652_12418</name>
    <name evidence="3" type="ORF">SAMN04515654_11750</name>
</gene>
<dbReference type="Proteomes" id="UP000324896">
    <property type="component" value="Unassembled WGS sequence"/>
</dbReference>
<name>A0A1G6S246_9FIRM</name>
<dbReference type="EMBL" id="FNEH01000017">
    <property type="protein sequence ID" value="SDI85743.1"/>
    <property type="molecule type" value="Genomic_DNA"/>
</dbReference>
<dbReference type="EMBL" id="FOHG01000024">
    <property type="protein sequence ID" value="SET08431.1"/>
    <property type="molecule type" value="Genomic_DNA"/>
</dbReference>
<evidence type="ECO:0000313" key="7">
    <source>
        <dbReference type="Proteomes" id="UP000198612"/>
    </source>
</evidence>
<dbReference type="Proteomes" id="UP000295758">
    <property type="component" value="Unassembled WGS sequence"/>
</dbReference>
<dbReference type="EMBL" id="FNBJ01000024">
    <property type="protein sequence ID" value="SDF77829.1"/>
    <property type="molecule type" value="Genomic_DNA"/>
</dbReference>
<dbReference type="GeneID" id="57013609"/>
<reference evidence="7 9" key="1">
    <citation type="submission" date="2016-10" db="EMBL/GenBank/DDBJ databases">
        <authorList>
            <person name="Varghese N."/>
            <person name="Submissions S."/>
        </authorList>
    </citation>
    <scope>NUCLEOTIDE SEQUENCE [LARGE SCALE GENOMIC DNA]</scope>
    <source>
        <strain evidence="1 12">WG10</strain>
        <strain evidence="2 9">WG2</strain>
        <strain evidence="4 7">WG5</strain>
    </source>
</reference>
<dbReference type="EMBL" id="SOEF01000034">
    <property type="protein sequence ID" value="TDX38554.1"/>
    <property type="molecule type" value="Genomic_DNA"/>
</dbReference>
<dbReference type="EMBL" id="SOAA01000002">
    <property type="protein sequence ID" value="TDS34753.1"/>
    <property type="molecule type" value="Genomic_DNA"/>
</dbReference>
<dbReference type="AlphaFoldDB" id="A0A1G6S246"/>
<evidence type="ECO:0000313" key="11">
    <source>
        <dbReference type="Proteomes" id="UP000295758"/>
    </source>
</evidence>
<evidence type="ECO:0000313" key="1">
    <source>
        <dbReference type="EMBL" id="SDD10899.1"/>
    </source>
</evidence>
<reference evidence="5 11" key="3">
    <citation type="submission" date="2019-03" db="EMBL/GenBank/DDBJ databases">
        <title>Deep subsurface shale carbon reservoir microbial communities from Ohio and West Virginia, USA.</title>
        <authorList>
            <person name="Wrighton K."/>
        </authorList>
    </citation>
    <scope>NUCLEOTIDE SEQUENCE [LARGE SCALE GENOMIC DNA]</scope>
    <source>
        <strain evidence="5 11">UTICA-S4D12</strain>
    </source>
</reference>
<dbReference type="EMBL" id="FMYT01000027">
    <property type="protein sequence ID" value="SDD10899.1"/>
    <property type="molecule type" value="Genomic_DNA"/>
</dbReference>
<sequence>MNINSAMQSQIASVQQALGMMSMQKSMGQDAASVGKLLQGMQETTEAVQQAAGINRGHHLNVKA</sequence>
<dbReference type="Proteomes" id="UP000199519">
    <property type="component" value="Unassembled WGS sequence"/>
</dbReference>
<evidence type="ECO:0000313" key="3">
    <source>
        <dbReference type="EMBL" id="SDI85743.1"/>
    </source>
</evidence>